<feature type="region of interest" description="Disordered" evidence="1">
    <location>
        <begin position="222"/>
        <end position="264"/>
    </location>
</feature>
<organism evidence="2 3">
    <name type="scientific">Hymenoscyphus fraxineus</name>
    <dbReference type="NCBI Taxonomy" id="746836"/>
    <lineage>
        <taxon>Eukaryota</taxon>
        <taxon>Fungi</taxon>
        <taxon>Dikarya</taxon>
        <taxon>Ascomycota</taxon>
        <taxon>Pezizomycotina</taxon>
        <taxon>Leotiomycetes</taxon>
        <taxon>Helotiales</taxon>
        <taxon>Helotiaceae</taxon>
        <taxon>Hymenoscyphus</taxon>
    </lineage>
</organism>
<keyword evidence="3" id="KW-1185">Reference proteome</keyword>
<name>A0A9N9LAB4_9HELO</name>
<evidence type="ECO:0000256" key="1">
    <source>
        <dbReference type="SAM" id="MobiDB-lite"/>
    </source>
</evidence>
<sequence>MDQQLREHLERRGRLNELYQHDDEPLMPNAPKATEADFTDDEGPLSAADFADYDQAVHASFVDKMDEAVAKLRGVGFLVYKGKMKDLWHLVSVVRYIGFCEDTWEKNIKGNQKHEPRALNRWEMEAAWYRMLMKAYEAWDPRSISKRKVKKRALEFKKKVLQKGLKQIYTTEANDFWADKKRKYPNITDTNHCEWPNESSFDAFHEVYGSVLCSPPINLPEIQDHEIEGNGDGMDIDNKGDVGQEDDDDIEMNRARLEKMDLDD</sequence>
<accession>A0A9N9LAB4</accession>
<evidence type="ECO:0000313" key="3">
    <source>
        <dbReference type="Proteomes" id="UP000696280"/>
    </source>
</evidence>
<dbReference type="EMBL" id="CAJVRL010000103">
    <property type="protein sequence ID" value="CAG8960918.1"/>
    <property type="molecule type" value="Genomic_DNA"/>
</dbReference>
<proteinExistence type="predicted"/>
<dbReference type="Proteomes" id="UP000696280">
    <property type="component" value="Unassembled WGS sequence"/>
</dbReference>
<gene>
    <name evidence="2" type="ORF">HYFRA_00002456</name>
</gene>
<reference evidence="2" key="1">
    <citation type="submission" date="2021-07" db="EMBL/GenBank/DDBJ databases">
        <authorList>
            <person name="Durling M."/>
        </authorList>
    </citation>
    <scope>NUCLEOTIDE SEQUENCE</scope>
</reference>
<protein>
    <submittedName>
        <fullName evidence="2">Uncharacterized protein</fullName>
    </submittedName>
</protein>
<dbReference type="AlphaFoldDB" id="A0A9N9LAB4"/>
<evidence type="ECO:0000313" key="2">
    <source>
        <dbReference type="EMBL" id="CAG8960918.1"/>
    </source>
</evidence>
<feature type="compositionally biased region" description="Basic and acidic residues" evidence="1">
    <location>
        <begin position="251"/>
        <end position="264"/>
    </location>
</feature>
<comment type="caution">
    <text evidence="2">The sequence shown here is derived from an EMBL/GenBank/DDBJ whole genome shotgun (WGS) entry which is preliminary data.</text>
</comment>